<evidence type="ECO:0000313" key="2">
    <source>
        <dbReference type="Proteomes" id="UP000693946"/>
    </source>
</evidence>
<dbReference type="Proteomes" id="UP000693946">
    <property type="component" value="Linkage Group LG13"/>
</dbReference>
<dbReference type="AlphaFoldDB" id="A0AAV6SJ04"/>
<reference evidence="1 2" key="1">
    <citation type="journal article" date="2021" name="Sci. Rep.">
        <title>Chromosome anchoring in Senegalese sole (Solea senegalensis) reveals sex-associated markers and genome rearrangements in flatfish.</title>
        <authorList>
            <person name="Guerrero-Cozar I."/>
            <person name="Gomez-Garrido J."/>
            <person name="Berbel C."/>
            <person name="Martinez-Blanch J.F."/>
            <person name="Alioto T."/>
            <person name="Claros M.G."/>
            <person name="Gagnaire P.A."/>
            <person name="Manchado M."/>
        </authorList>
    </citation>
    <scope>NUCLEOTIDE SEQUENCE [LARGE SCALE GENOMIC DNA]</scope>
    <source>
        <strain evidence="1">Sse05_10M</strain>
    </source>
</reference>
<dbReference type="EMBL" id="JAGKHQ010000005">
    <property type="protein sequence ID" value="KAG7516241.1"/>
    <property type="molecule type" value="Genomic_DNA"/>
</dbReference>
<keyword evidence="2" id="KW-1185">Reference proteome</keyword>
<evidence type="ECO:0000313" key="1">
    <source>
        <dbReference type="EMBL" id="KAG7516241.1"/>
    </source>
</evidence>
<proteinExistence type="predicted"/>
<gene>
    <name evidence="1" type="ORF">JOB18_026518</name>
</gene>
<organism evidence="1 2">
    <name type="scientific">Solea senegalensis</name>
    <name type="common">Senegalese sole</name>
    <dbReference type="NCBI Taxonomy" id="28829"/>
    <lineage>
        <taxon>Eukaryota</taxon>
        <taxon>Metazoa</taxon>
        <taxon>Chordata</taxon>
        <taxon>Craniata</taxon>
        <taxon>Vertebrata</taxon>
        <taxon>Euteleostomi</taxon>
        <taxon>Actinopterygii</taxon>
        <taxon>Neopterygii</taxon>
        <taxon>Teleostei</taxon>
        <taxon>Neoteleostei</taxon>
        <taxon>Acanthomorphata</taxon>
        <taxon>Carangaria</taxon>
        <taxon>Pleuronectiformes</taxon>
        <taxon>Pleuronectoidei</taxon>
        <taxon>Soleidae</taxon>
        <taxon>Solea</taxon>
    </lineage>
</organism>
<accession>A0AAV6SJ04</accession>
<comment type="caution">
    <text evidence="1">The sequence shown here is derived from an EMBL/GenBank/DDBJ whole genome shotgun (WGS) entry which is preliminary data.</text>
</comment>
<protein>
    <submittedName>
        <fullName evidence="1">Uncharacterized protein</fullName>
    </submittedName>
</protein>
<sequence>MLTCVVTCRFLSGVKCESLFKKFVNKETILFSAVLKTLRKLTEPPTPTAPTILLGMLAEELRLSLHIKEMEVRNQELEVQAMLSHCNVNAGTPAQCCHI</sequence>
<name>A0AAV6SJ04_SOLSE</name>